<dbReference type="EMBL" id="JASMQC010000002">
    <property type="protein sequence ID" value="KAK1947595.1"/>
    <property type="molecule type" value="Genomic_DNA"/>
</dbReference>
<organism evidence="2 3">
    <name type="scientific">Phytophthora citrophthora</name>
    <dbReference type="NCBI Taxonomy" id="4793"/>
    <lineage>
        <taxon>Eukaryota</taxon>
        <taxon>Sar</taxon>
        <taxon>Stramenopiles</taxon>
        <taxon>Oomycota</taxon>
        <taxon>Peronosporomycetes</taxon>
        <taxon>Peronosporales</taxon>
        <taxon>Peronosporaceae</taxon>
        <taxon>Phytophthora</taxon>
    </lineage>
</organism>
<accession>A0AAD9H075</accession>
<keyword evidence="3" id="KW-1185">Reference proteome</keyword>
<dbReference type="Pfam" id="PF14214">
    <property type="entry name" value="Helitron_like_N"/>
    <property type="match status" value="1"/>
</dbReference>
<dbReference type="InterPro" id="IPR025476">
    <property type="entry name" value="Helitron_helicase-like"/>
</dbReference>
<dbReference type="PANTHER" id="PTHR45786:SF74">
    <property type="entry name" value="ATP-DEPENDENT DNA HELICASE"/>
    <property type="match status" value="1"/>
</dbReference>
<evidence type="ECO:0000313" key="3">
    <source>
        <dbReference type="Proteomes" id="UP001259832"/>
    </source>
</evidence>
<feature type="domain" description="Helitron helicase-like" evidence="1">
    <location>
        <begin position="1"/>
        <end position="168"/>
    </location>
</feature>
<comment type="caution">
    <text evidence="2">The sequence shown here is derived from an EMBL/GenBank/DDBJ whole genome shotgun (WGS) entry which is preliminary data.</text>
</comment>
<dbReference type="PANTHER" id="PTHR45786">
    <property type="entry name" value="DNA BINDING PROTEIN-LIKE"/>
    <property type="match status" value="1"/>
</dbReference>
<sequence>MQQWCVDQAAKLIEQRLFFHRRLNTQRHYHRELFSGLQDMMLADHILTRNVPELSETGMHIVLSSSFPGGVRYMRQQYYDSMAIVRQFGKPNLFITVTTKPNWPEIQANLLPGQTASDRPDIVARVFKMKLKAILDDITKKRVFGETQAYVYVIEFQKPSLLYAHILVILKEPSKPRTSADYDKYVCAEIPDRDTHPELFDTISTCMIHGPCGQNITPPPRVGDEGKWSKRFTKRSQMRRVLMVMATLFIADTNLGQLTLRFLTDHVWLHLCGSSPNRFATHVVVVQNHAVRLWLLTTGGSSRTTHTFAKVQLPRERRNLLNCAIG</sequence>
<evidence type="ECO:0000313" key="2">
    <source>
        <dbReference type="EMBL" id="KAK1947595.1"/>
    </source>
</evidence>
<dbReference type="AlphaFoldDB" id="A0AAD9H075"/>
<evidence type="ECO:0000259" key="1">
    <source>
        <dbReference type="Pfam" id="PF14214"/>
    </source>
</evidence>
<reference evidence="2" key="1">
    <citation type="submission" date="2023-08" db="EMBL/GenBank/DDBJ databases">
        <title>Reference Genome Resource for the Citrus Pathogen Phytophthora citrophthora.</title>
        <authorList>
            <person name="Moller H."/>
            <person name="Coetzee B."/>
            <person name="Rose L.J."/>
            <person name="Van Niekerk J.M."/>
        </authorList>
    </citation>
    <scope>NUCLEOTIDE SEQUENCE</scope>
    <source>
        <strain evidence="2">STE-U-9442</strain>
    </source>
</reference>
<name>A0AAD9H075_9STRA</name>
<protein>
    <recommendedName>
        <fullName evidence="1">Helitron helicase-like domain-containing protein</fullName>
    </recommendedName>
</protein>
<dbReference type="Proteomes" id="UP001259832">
    <property type="component" value="Unassembled WGS sequence"/>
</dbReference>
<gene>
    <name evidence="2" type="ORF">P3T76_001605</name>
</gene>
<proteinExistence type="predicted"/>